<dbReference type="STRING" id="966.BTA35_0213605"/>
<evidence type="ECO:0000256" key="5">
    <source>
        <dbReference type="ARBA" id="ARBA00022645"/>
    </source>
</evidence>
<evidence type="ECO:0000256" key="4">
    <source>
        <dbReference type="ARBA" id="ARBA00012448"/>
    </source>
</evidence>
<dbReference type="InterPro" id="IPR015956">
    <property type="entry name" value="Peniciliin-bd_prot_C_sf"/>
</dbReference>
<dbReference type="SMART" id="SM00936">
    <property type="entry name" value="PBP5_C"/>
    <property type="match status" value="1"/>
</dbReference>
<dbReference type="AlphaFoldDB" id="A0A1T1H9Y6"/>
<organism evidence="18 19">
    <name type="scientific">Oceanospirillum linum</name>
    <dbReference type="NCBI Taxonomy" id="966"/>
    <lineage>
        <taxon>Bacteria</taxon>
        <taxon>Pseudomonadati</taxon>
        <taxon>Pseudomonadota</taxon>
        <taxon>Gammaproteobacteria</taxon>
        <taxon>Oceanospirillales</taxon>
        <taxon>Oceanospirillaceae</taxon>
        <taxon>Oceanospirillum</taxon>
    </lineage>
</organism>
<evidence type="ECO:0000256" key="11">
    <source>
        <dbReference type="ARBA" id="ARBA00023316"/>
    </source>
</evidence>
<dbReference type="EC" id="3.4.16.4" evidence="4"/>
<keyword evidence="9" id="KW-0133">Cell shape</keyword>
<feature type="chain" id="PRO_5010586106" description="serine-type D-Ala-D-Ala carboxypeptidase" evidence="16">
    <location>
        <begin position="29"/>
        <end position="388"/>
    </location>
</feature>
<keyword evidence="7 16" id="KW-0732">Signal</keyword>
<dbReference type="Pfam" id="PF07943">
    <property type="entry name" value="PBP5_C"/>
    <property type="match status" value="1"/>
</dbReference>
<dbReference type="Gene3D" id="3.40.710.10">
    <property type="entry name" value="DD-peptidase/beta-lactamase superfamily"/>
    <property type="match status" value="1"/>
</dbReference>
<keyword evidence="5 18" id="KW-0121">Carboxypeptidase</keyword>
<dbReference type="EMBL" id="MTSD02000006">
    <property type="protein sequence ID" value="OOV86527.1"/>
    <property type="molecule type" value="Genomic_DNA"/>
</dbReference>
<feature type="active site" description="Acyl-ester intermediate" evidence="13">
    <location>
        <position position="66"/>
    </location>
</feature>
<sequence>MRIFRQIRAKAVVIFSILGLILSVTAQAALIPAPPKLAAKSYILIDADSGRVLVEHNADKQLPPASLTKMMTAYLVESEVSKGNLSPEDKVRVSVKAWKAPGSRMFIKEGDFVVIEDLLKGIIIQSGNDASIAVAEHIGGSEEAFADLMTQHAKMMGMKNTQFLNATGLPGKGHYSTAHDLALLANRIIKDFPDLYSVYSQQYFTYNGIRQANRNRLLWRDKSVDGLKTGHTDEAGYCLVSSAKRGDMRLISVVMGTSSEEARARESQKLLAYGFRYFETLEPYSAGTVLNEPKVWGGQQPDVKLGIRENLNITIPRGQAKRLTAKLNVNKVIKAPVTEGQSMGVLQISLDGDVLAERPLVALESVEQGGFFKRLWDSIVLFFKGLLD</sequence>
<reference evidence="18" key="1">
    <citation type="submission" date="2017-02" db="EMBL/GenBank/DDBJ databases">
        <title>Draft Genome Sequence of the Salt Water Bacterium Oceanospirillum linum ATCC 11336.</title>
        <authorList>
            <person name="Trachtenberg A.M."/>
            <person name="Carney J.G."/>
            <person name="Linnane J.D."/>
            <person name="Rheaume B.A."/>
            <person name="Pitts N.L."/>
            <person name="Mykles D.L."/>
            <person name="Maclea K.S."/>
        </authorList>
    </citation>
    <scope>NUCLEOTIDE SEQUENCE [LARGE SCALE GENOMIC DNA]</scope>
    <source>
        <strain evidence="18">ATCC 11336</strain>
    </source>
</reference>
<keyword evidence="10" id="KW-0573">Peptidoglycan synthesis</keyword>
<comment type="pathway">
    <text evidence="2">Cell wall biogenesis; peptidoglycan biosynthesis.</text>
</comment>
<dbReference type="Pfam" id="PF00768">
    <property type="entry name" value="Peptidase_S11"/>
    <property type="match status" value="1"/>
</dbReference>
<gene>
    <name evidence="18" type="ORF">BTA35_0213605</name>
</gene>
<dbReference type="Gene3D" id="2.60.410.10">
    <property type="entry name" value="D-Ala-D-Ala carboxypeptidase, C-terminal domain"/>
    <property type="match status" value="1"/>
</dbReference>
<evidence type="ECO:0000313" key="18">
    <source>
        <dbReference type="EMBL" id="OOV86527.1"/>
    </source>
</evidence>
<dbReference type="GO" id="GO:0008360">
    <property type="term" value="P:regulation of cell shape"/>
    <property type="evidence" value="ECO:0007669"/>
    <property type="project" value="UniProtKB-KW"/>
</dbReference>
<protein>
    <recommendedName>
        <fullName evidence="4">serine-type D-Ala-D-Ala carboxypeptidase</fullName>
        <ecNumber evidence="4">3.4.16.4</ecNumber>
    </recommendedName>
</protein>
<comment type="function">
    <text evidence="1">Removes C-terminal D-alanyl residues from sugar-peptide cell wall precursors.</text>
</comment>
<dbReference type="GO" id="GO:0006508">
    <property type="term" value="P:proteolysis"/>
    <property type="evidence" value="ECO:0007669"/>
    <property type="project" value="UniProtKB-KW"/>
</dbReference>
<feature type="active site" evidence="13">
    <location>
        <position position="126"/>
    </location>
</feature>
<comment type="similarity">
    <text evidence="3 15">Belongs to the peptidase S11 family.</text>
</comment>
<dbReference type="GO" id="GO:0009002">
    <property type="term" value="F:serine-type D-Ala-D-Ala carboxypeptidase activity"/>
    <property type="evidence" value="ECO:0007669"/>
    <property type="project" value="UniProtKB-EC"/>
</dbReference>
<keyword evidence="8" id="KW-0378">Hydrolase</keyword>
<evidence type="ECO:0000256" key="3">
    <source>
        <dbReference type="ARBA" id="ARBA00007164"/>
    </source>
</evidence>
<dbReference type="Proteomes" id="UP000190064">
    <property type="component" value="Unassembled WGS sequence"/>
</dbReference>
<evidence type="ECO:0000256" key="7">
    <source>
        <dbReference type="ARBA" id="ARBA00022729"/>
    </source>
</evidence>
<evidence type="ECO:0000256" key="2">
    <source>
        <dbReference type="ARBA" id="ARBA00004752"/>
    </source>
</evidence>
<evidence type="ECO:0000256" key="1">
    <source>
        <dbReference type="ARBA" id="ARBA00003217"/>
    </source>
</evidence>
<keyword evidence="19" id="KW-1185">Reference proteome</keyword>
<dbReference type="UniPathway" id="UPA00219"/>
<dbReference type="PRINTS" id="PR00725">
    <property type="entry name" value="DADACBPTASE1"/>
</dbReference>
<evidence type="ECO:0000256" key="6">
    <source>
        <dbReference type="ARBA" id="ARBA00022670"/>
    </source>
</evidence>
<dbReference type="PANTHER" id="PTHR21581:SF6">
    <property type="entry name" value="TRAFFICKING PROTEIN PARTICLE COMPLEX SUBUNIT 12"/>
    <property type="match status" value="1"/>
</dbReference>
<evidence type="ECO:0000256" key="16">
    <source>
        <dbReference type="SAM" id="SignalP"/>
    </source>
</evidence>
<accession>A0A1T1H9Y6</accession>
<dbReference type="InterPro" id="IPR037167">
    <property type="entry name" value="Peptidase_S11_C_sf"/>
</dbReference>
<dbReference type="SUPFAM" id="SSF69189">
    <property type="entry name" value="Penicillin-binding protein associated domain"/>
    <property type="match status" value="1"/>
</dbReference>
<feature type="binding site" evidence="14">
    <location>
        <position position="228"/>
    </location>
    <ligand>
        <name>substrate</name>
    </ligand>
</feature>
<evidence type="ECO:0000259" key="17">
    <source>
        <dbReference type="SMART" id="SM00936"/>
    </source>
</evidence>
<evidence type="ECO:0000256" key="14">
    <source>
        <dbReference type="PIRSR" id="PIRSR618044-2"/>
    </source>
</evidence>
<evidence type="ECO:0000256" key="9">
    <source>
        <dbReference type="ARBA" id="ARBA00022960"/>
    </source>
</evidence>
<evidence type="ECO:0000313" key="19">
    <source>
        <dbReference type="Proteomes" id="UP000190064"/>
    </source>
</evidence>
<keyword evidence="6" id="KW-0645">Protease</keyword>
<dbReference type="RefSeq" id="WP_078320349.1">
    <property type="nucleotide sequence ID" value="NZ_FXTS01000007.1"/>
</dbReference>
<dbReference type="InterPro" id="IPR012907">
    <property type="entry name" value="Peptidase_S11_C"/>
</dbReference>
<dbReference type="InterPro" id="IPR001967">
    <property type="entry name" value="Peptidase_S11_N"/>
</dbReference>
<comment type="catalytic activity">
    <reaction evidence="12">
        <text>Preferential cleavage: (Ac)2-L-Lys-D-Ala-|-D-Ala. Also transpeptidation of peptidyl-alanyl moieties that are N-acyl substituents of D-alanine.</text>
        <dbReference type="EC" id="3.4.16.4"/>
    </reaction>
</comment>
<evidence type="ECO:0000256" key="13">
    <source>
        <dbReference type="PIRSR" id="PIRSR618044-1"/>
    </source>
</evidence>
<proteinExistence type="inferred from homology"/>
<evidence type="ECO:0000256" key="10">
    <source>
        <dbReference type="ARBA" id="ARBA00022984"/>
    </source>
</evidence>
<dbReference type="InterPro" id="IPR018044">
    <property type="entry name" value="Peptidase_S11"/>
</dbReference>
<feature type="domain" description="Peptidase S11 D-Ala-D-Ala carboxypeptidase A C-terminal" evidence="17">
    <location>
        <begin position="278"/>
        <end position="368"/>
    </location>
</feature>
<dbReference type="GO" id="GO:0009252">
    <property type="term" value="P:peptidoglycan biosynthetic process"/>
    <property type="evidence" value="ECO:0007669"/>
    <property type="project" value="UniProtKB-UniPathway"/>
</dbReference>
<comment type="caution">
    <text evidence="18">The sequence shown here is derived from an EMBL/GenBank/DDBJ whole genome shotgun (WGS) entry which is preliminary data.</text>
</comment>
<dbReference type="GO" id="GO:0071555">
    <property type="term" value="P:cell wall organization"/>
    <property type="evidence" value="ECO:0007669"/>
    <property type="project" value="UniProtKB-KW"/>
</dbReference>
<feature type="signal peptide" evidence="16">
    <location>
        <begin position="1"/>
        <end position="28"/>
    </location>
</feature>
<feature type="active site" description="Proton acceptor" evidence="13">
    <location>
        <position position="69"/>
    </location>
</feature>
<dbReference type="PANTHER" id="PTHR21581">
    <property type="entry name" value="D-ALANYL-D-ALANINE CARBOXYPEPTIDASE"/>
    <property type="match status" value="1"/>
</dbReference>
<dbReference type="SUPFAM" id="SSF56601">
    <property type="entry name" value="beta-lactamase/transpeptidase-like"/>
    <property type="match status" value="1"/>
</dbReference>
<name>A0A1T1H9Y6_OCELI</name>
<evidence type="ECO:0000256" key="15">
    <source>
        <dbReference type="RuleBase" id="RU004016"/>
    </source>
</evidence>
<evidence type="ECO:0000256" key="8">
    <source>
        <dbReference type="ARBA" id="ARBA00022801"/>
    </source>
</evidence>
<keyword evidence="11" id="KW-0961">Cell wall biogenesis/degradation</keyword>
<dbReference type="InterPro" id="IPR012338">
    <property type="entry name" value="Beta-lactam/transpept-like"/>
</dbReference>
<evidence type="ECO:0000256" key="12">
    <source>
        <dbReference type="ARBA" id="ARBA00034000"/>
    </source>
</evidence>